<comment type="caution">
    <text evidence="1">The sequence shown here is derived from an EMBL/GenBank/DDBJ whole genome shotgun (WGS) entry which is preliminary data.</text>
</comment>
<proteinExistence type="predicted"/>
<reference evidence="1" key="1">
    <citation type="submission" date="2021-01" db="EMBL/GenBank/DDBJ databases">
        <authorList>
            <consortium name="Genoscope - CEA"/>
            <person name="William W."/>
        </authorList>
    </citation>
    <scope>NUCLEOTIDE SEQUENCE</scope>
</reference>
<sequence length="47" mass="5563">MQDFQQTLDENQNLAEALQTQQNIKQIVQLREVTRRDFDVKSANTKK</sequence>
<name>A0A8S1TP31_PAROT</name>
<accession>A0A8S1TP31</accession>
<keyword evidence="2" id="KW-1185">Reference proteome</keyword>
<protein>
    <submittedName>
        <fullName evidence="1">Uncharacterized protein</fullName>
    </submittedName>
</protein>
<dbReference type="Proteomes" id="UP000683925">
    <property type="component" value="Unassembled WGS sequence"/>
</dbReference>
<evidence type="ECO:0000313" key="2">
    <source>
        <dbReference type="Proteomes" id="UP000683925"/>
    </source>
</evidence>
<evidence type="ECO:0000313" key="1">
    <source>
        <dbReference type="EMBL" id="CAD8152769.1"/>
    </source>
</evidence>
<gene>
    <name evidence="1" type="ORF">POCTA_138.1.T0270029</name>
</gene>
<dbReference type="AlphaFoldDB" id="A0A8S1TP31"/>
<organism evidence="1 2">
    <name type="scientific">Paramecium octaurelia</name>
    <dbReference type="NCBI Taxonomy" id="43137"/>
    <lineage>
        <taxon>Eukaryota</taxon>
        <taxon>Sar</taxon>
        <taxon>Alveolata</taxon>
        <taxon>Ciliophora</taxon>
        <taxon>Intramacronucleata</taxon>
        <taxon>Oligohymenophorea</taxon>
        <taxon>Peniculida</taxon>
        <taxon>Parameciidae</taxon>
        <taxon>Paramecium</taxon>
    </lineage>
</organism>
<dbReference type="EMBL" id="CAJJDP010000027">
    <property type="protein sequence ID" value="CAD8152769.1"/>
    <property type="molecule type" value="Genomic_DNA"/>
</dbReference>